<name>A0A9P5ALL8_9HYPO</name>
<evidence type="ECO:0000313" key="2">
    <source>
        <dbReference type="Proteomes" id="UP000730481"/>
    </source>
</evidence>
<evidence type="ECO:0000313" key="1">
    <source>
        <dbReference type="EMBL" id="KAF4340953.1"/>
    </source>
</evidence>
<gene>
    <name evidence="1" type="ORF">FBEOM_5115</name>
</gene>
<sequence length="303" mass="33960">MTSTPNPATIRLKGLEPRKCIDPELMGYWQQLLHRRLSWIRHCSRDGLGNELRAGPDGLPTCDGLPTEPPDFEPIEHPGSAALKALYQPDNFSWARYHVVPSKIILSITKILEARPKATHIAWKKQILDWVQTGQLITNIRSLDMIQRITNAKRTYTMDLIPLKSFVEMSRVLSATPTELQARPSCIEDMCRIIGIEVEGHNWLGDPDNQKQVMERGARSFTPMWHVHQQLVADRNFNVITRATASAIAPSVEKFLDSDANKILLGQLEAEVDNLVNLICSQALNHAGNVQMAEADTEMATAA</sequence>
<reference evidence="1" key="1">
    <citation type="journal article" date="2017" name="Mycologia">
        <title>Fusarium algeriense, sp. nov., a novel toxigenic crown rot pathogen of durum wheat from Algeria is nested in the Fusarium burgessii species complex.</title>
        <authorList>
            <person name="Laraba I."/>
            <person name="Keddad A."/>
            <person name="Boureghda H."/>
            <person name="Abdallah N."/>
            <person name="Vaughan M.M."/>
            <person name="Proctor R.H."/>
            <person name="Busman M."/>
            <person name="O'Donnell K."/>
        </authorList>
    </citation>
    <scope>NUCLEOTIDE SEQUENCE</scope>
    <source>
        <strain evidence="1">NRRL 25174</strain>
    </source>
</reference>
<proteinExistence type="predicted"/>
<accession>A0A9P5ALL8</accession>
<dbReference type="OrthoDB" id="5002395at2759"/>
<dbReference type="AlphaFoldDB" id="A0A9P5ALL8"/>
<dbReference type="Proteomes" id="UP000730481">
    <property type="component" value="Unassembled WGS sequence"/>
</dbReference>
<protein>
    <submittedName>
        <fullName evidence="1">Uncharacterized protein</fullName>
    </submittedName>
</protein>
<organism evidence="1 2">
    <name type="scientific">Fusarium beomiforme</name>
    <dbReference type="NCBI Taxonomy" id="44412"/>
    <lineage>
        <taxon>Eukaryota</taxon>
        <taxon>Fungi</taxon>
        <taxon>Dikarya</taxon>
        <taxon>Ascomycota</taxon>
        <taxon>Pezizomycotina</taxon>
        <taxon>Sordariomycetes</taxon>
        <taxon>Hypocreomycetidae</taxon>
        <taxon>Hypocreales</taxon>
        <taxon>Nectriaceae</taxon>
        <taxon>Fusarium</taxon>
        <taxon>Fusarium burgessii species complex</taxon>
    </lineage>
</organism>
<comment type="caution">
    <text evidence="1">The sequence shown here is derived from an EMBL/GenBank/DDBJ whole genome shotgun (WGS) entry which is preliminary data.</text>
</comment>
<reference evidence="1" key="2">
    <citation type="submission" date="2020-02" db="EMBL/GenBank/DDBJ databases">
        <title>Identification and distribution of gene clusters putatively required for synthesis of sphingolipid metabolism inhibitors in phylogenetically diverse species of the filamentous fungus Fusarium.</title>
        <authorList>
            <person name="Kim H.-S."/>
            <person name="Busman M."/>
            <person name="Brown D.W."/>
            <person name="Divon H."/>
            <person name="Uhlig S."/>
            <person name="Proctor R.H."/>
        </authorList>
    </citation>
    <scope>NUCLEOTIDE SEQUENCE</scope>
    <source>
        <strain evidence="1">NRRL 25174</strain>
    </source>
</reference>
<dbReference type="EMBL" id="PVQB02000212">
    <property type="protein sequence ID" value="KAF4340953.1"/>
    <property type="molecule type" value="Genomic_DNA"/>
</dbReference>
<keyword evidence="2" id="KW-1185">Reference proteome</keyword>